<keyword evidence="3" id="KW-0238">DNA-binding</keyword>
<dbReference type="Gene3D" id="1.10.10.10">
    <property type="entry name" value="Winged helix-like DNA-binding domain superfamily/Winged helix DNA-binding domain"/>
    <property type="match status" value="1"/>
</dbReference>
<dbReference type="Pfam" id="PF00126">
    <property type="entry name" value="HTH_1"/>
    <property type="match status" value="1"/>
</dbReference>
<dbReference type="InterPro" id="IPR000847">
    <property type="entry name" value="LysR_HTH_N"/>
</dbReference>
<keyword evidence="7" id="KW-1185">Reference proteome</keyword>
<dbReference type="PANTHER" id="PTHR30126">
    <property type="entry name" value="HTH-TYPE TRANSCRIPTIONAL REGULATOR"/>
    <property type="match status" value="1"/>
</dbReference>
<dbReference type="EMBL" id="JAPIVE010000001">
    <property type="protein sequence ID" value="MCX2523819.1"/>
    <property type="molecule type" value="Genomic_DNA"/>
</dbReference>
<dbReference type="InterPro" id="IPR036390">
    <property type="entry name" value="WH_DNA-bd_sf"/>
</dbReference>
<dbReference type="InterPro" id="IPR005119">
    <property type="entry name" value="LysR_subst-bd"/>
</dbReference>
<dbReference type="PANTHER" id="PTHR30126:SF98">
    <property type="entry name" value="HTH-TYPE TRANSCRIPTIONAL ACTIVATOR BAUR"/>
    <property type="match status" value="1"/>
</dbReference>
<dbReference type="Proteomes" id="UP001165678">
    <property type="component" value="Unassembled WGS sequence"/>
</dbReference>
<keyword evidence="2" id="KW-0805">Transcription regulation</keyword>
<dbReference type="SUPFAM" id="SSF46785">
    <property type="entry name" value="Winged helix' DNA-binding domain"/>
    <property type="match status" value="1"/>
</dbReference>
<reference evidence="6" key="1">
    <citation type="submission" date="2022-11" db="EMBL/GenBank/DDBJ databases">
        <title>Larsenimonas rhizosphaerae sp. nov., isolated from a tidal mudflat.</title>
        <authorList>
            <person name="Lee S.D."/>
            <person name="Kim I.S."/>
        </authorList>
    </citation>
    <scope>NUCLEOTIDE SEQUENCE</scope>
    <source>
        <strain evidence="6">GH2-1</strain>
    </source>
</reference>
<organism evidence="6 7">
    <name type="scientific">Larsenimonas rhizosphaerae</name>
    <dbReference type="NCBI Taxonomy" id="2944682"/>
    <lineage>
        <taxon>Bacteria</taxon>
        <taxon>Pseudomonadati</taxon>
        <taxon>Pseudomonadota</taxon>
        <taxon>Gammaproteobacteria</taxon>
        <taxon>Oceanospirillales</taxon>
        <taxon>Halomonadaceae</taxon>
        <taxon>Larsenimonas</taxon>
    </lineage>
</organism>
<dbReference type="AlphaFoldDB" id="A0AA42CU02"/>
<dbReference type="Gene3D" id="3.40.190.290">
    <property type="match status" value="1"/>
</dbReference>
<proteinExistence type="inferred from homology"/>
<dbReference type="GO" id="GO:0003700">
    <property type="term" value="F:DNA-binding transcription factor activity"/>
    <property type="evidence" value="ECO:0007669"/>
    <property type="project" value="InterPro"/>
</dbReference>
<accession>A0AA42CU02</accession>
<evidence type="ECO:0000313" key="6">
    <source>
        <dbReference type="EMBL" id="MCX2523819.1"/>
    </source>
</evidence>
<evidence type="ECO:0000259" key="5">
    <source>
        <dbReference type="PROSITE" id="PS50931"/>
    </source>
</evidence>
<name>A0AA42CU02_9GAMM</name>
<dbReference type="CDD" id="cd05466">
    <property type="entry name" value="PBP2_LTTR_substrate"/>
    <property type="match status" value="1"/>
</dbReference>
<protein>
    <submittedName>
        <fullName evidence="6">LysR family transcriptional regulator</fullName>
    </submittedName>
</protein>
<evidence type="ECO:0000256" key="1">
    <source>
        <dbReference type="ARBA" id="ARBA00009437"/>
    </source>
</evidence>
<feature type="domain" description="HTH lysR-type" evidence="5">
    <location>
        <begin position="27"/>
        <end position="84"/>
    </location>
</feature>
<dbReference type="SUPFAM" id="SSF53850">
    <property type="entry name" value="Periplasmic binding protein-like II"/>
    <property type="match status" value="1"/>
</dbReference>
<sequence>MDNHQALSSMDLPFVGRGRALGQVSDVDLRLLRVFMAVVNSGGFSAAEPVLGVGRSSISTYMADLETRLGLRLCHRGRAGFQMTSEGEQVFEAATRLFRAVDGFLDDIDSVHQTPRGSLALGLADALVSLPEMSITHALARFSADFPAVHVHLHMLTPEQVEQGVLDGQLQVGVVPARHRLEGLIYQSLYEETSALYVTPDHPLAIMPQAGLEEALPDCEAVSPEYALPPAGHALQRQLRSTATASNREGMAFLILTGRYVGFLPVHMATPWVAQGRLVSVALPTWQFSTAMLAIYRREQRPHRLREGFMATLAQVMSNDSA</sequence>
<dbReference type="Pfam" id="PF03466">
    <property type="entry name" value="LysR_substrate"/>
    <property type="match status" value="1"/>
</dbReference>
<dbReference type="GO" id="GO:0000976">
    <property type="term" value="F:transcription cis-regulatory region binding"/>
    <property type="evidence" value="ECO:0007669"/>
    <property type="project" value="TreeGrafter"/>
</dbReference>
<evidence type="ECO:0000256" key="3">
    <source>
        <dbReference type="ARBA" id="ARBA00023125"/>
    </source>
</evidence>
<keyword evidence="4" id="KW-0804">Transcription</keyword>
<dbReference type="InterPro" id="IPR036388">
    <property type="entry name" value="WH-like_DNA-bd_sf"/>
</dbReference>
<comment type="similarity">
    <text evidence="1">Belongs to the LysR transcriptional regulatory family.</text>
</comment>
<evidence type="ECO:0000313" key="7">
    <source>
        <dbReference type="Proteomes" id="UP001165678"/>
    </source>
</evidence>
<gene>
    <name evidence="6" type="ORF">OQ287_06165</name>
</gene>
<dbReference type="RefSeq" id="WP_265895844.1">
    <property type="nucleotide sequence ID" value="NZ_JAPIVE010000001.1"/>
</dbReference>
<evidence type="ECO:0000256" key="2">
    <source>
        <dbReference type="ARBA" id="ARBA00023015"/>
    </source>
</evidence>
<dbReference type="PROSITE" id="PS50931">
    <property type="entry name" value="HTH_LYSR"/>
    <property type="match status" value="1"/>
</dbReference>
<comment type="caution">
    <text evidence="6">The sequence shown here is derived from an EMBL/GenBank/DDBJ whole genome shotgun (WGS) entry which is preliminary data.</text>
</comment>
<evidence type="ECO:0000256" key="4">
    <source>
        <dbReference type="ARBA" id="ARBA00023163"/>
    </source>
</evidence>